<gene>
    <name evidence="1" type="ORF">ElyMa_007034800</name>
</gene>
<keyword evidence="2" id="KW-1185">Reference proteome</keyword>
<accession>A0AAV4JUT1</accession>
<dbReference type="AlphaFoldDB" id="A0AAV4JUT1"/>
<sequence>MPLANAGSGLRIADFLSCYWRNTLTLQAFHSHRLFATAVDIHGNRIQTYQCRKCIDCRLIQFCPLPLFQVIRDNDTAIAHPLQPVNRQLLGFPQPTHLPVTSFQQADMKPVISTFAPTVDNVSESGQAIFQLYPAKHITDFVLSDISEYTHGIFALNLVRRMHQAISQFAIRCEQQ</sequence>
<name>A0AAV4JUT1_9GAST</name>
<evidence type="ECO:0000313" key="2">
    <source>
        <dbReference type="Proteomes" id="UP000762676"/>
    </source>
</evidence>
<reference evidence="1 2" key="1">
    <citation type="journal article" date="2021" name="Elife">
        <title>Chloroplast acquisition without the gene transfer in kleptoplastic sea slugs, Plakobranchus ocellatus.</title>
        <authorList>
            <person name="Maeda T."/>
            <person name="Takahashi S."/>
            <person name="Yoshida T."/>
            <person name="Shimamura S."/>
            <person name="Takaki Y."/>
            <person name="Nagai Y."/>
            <person name="Toyoda A."/>
            <person name="Suzuki Y."/>
            <person name="Arimoto A."/>
            <person name="Ishii H."/>
            <person name="Satoh N."/>
            <person name="Nishiyama T."/>
            <person name="Hasebe M."/>
            <person name="Maruyama T."/>
            <person name="Minagawa J."/>
            <person name="Obokata J."/>
            <person name="Shigenobu S."/>
        </authorList>
    </citation>
    <scope>NUCLEOTIDE SEQUENCE [LARGE SCALE GENOMIC DNA]</scope>
</reference>
<evidence type="ECO:0000313" key="1">
    <source>
        <dbReference type="EMBL" id="GFS25753.1"/>
    </source>
</evidence>
<proteinExistence type="predicted"/>
<dbReference type="EMBL" id="BMAT01014054">
    <property type="protein sequence ID" value="GFS25753.1"/>
    <property type="molecule type" value="Genomic_DNA"/>
</dbReference>
<protein>
    <submittedName>
        <fullName evidence="1">Uncharacterized protein</fullName>
    </submittedName>
</protein>
<dbReference type="Proteomes" id="UP000762676">
    <property type="component" value="Unassembled WGS sequence"/>
</dbReference>
<comment type="caution">
    <text evidence="1">The sequence shown here is derived from an EMBL/GenBank/DDBJ whole genome shotgun (WGS) entry which is preliminary data.</text>
</comment>
<organism evidence="1 2">
    <name type="scientific">Elysia marginata</name>
    <dbReference type="NCBI Taxonomy" id="1093978"/>
    <lineage>
        <taxon>Eukaryota</taxon>
        <taxon>Metazoa</taxon>
        <taxon>Spiralia</taxon>
        <taxon>Lophotrochozoa</taxon>
        <taxon>Mollusca</taxon>
        <taxon>Gastropoda</taxon>
        <taxon>Heterobranchia</taxon>
        <taxon>Euthyneura</taxon>
        <taxon>Panpulmonata</taxon>
        <taxon>Sacoglossa</taxon>
        <taxon>Placobranchoidea</taxon>
        <taxon>Plakobranchidae</taxon>
        <taxon>Elysia</taxon>
    </lineage>
</organism>